<dbReference type="VEuPathDB" id="CryptoDB:Cvel_1258"/>
<keyword evidence="1" id="KW-0175">Coiled coil</keyword>
<feature type="region of interest" description="Disordered" evidence="2">
    <location>
        <begin position="45"/>
        <end position="68"/>
    </location>
</feature>
<feature type="compositionally biased region" description="Acidic residues" evidence="2">
    <location>
        <begin position="587"/>
        <end position="604"/>
    </location>
</feature>
<feature type="compositionally biased region" description="Basic and acidic residues" evidence="2">
    <location>
        <begin position="359"/>
        <end position="375"/>
    </location>
</feature>
<feature type="compositionally biased region" description="Low complexity" evidence="2">
    <location>
        <begin position="500"/>
        <end position="516"/>
    </location>
</feature>
<evidence type="ECO:0000256" key="2">
    <source>
        <dbReference type="SAM" id="MobiDB-lite"/>
    </source>
</evidence>
<accession>A0A0G4HQT3</accession>
<feature type="region of interest" description="Disordered" evidence="2">
    <location>
        <begin position="272"/>
        <end position="402"/>
    </location>
</feature>
<feature type="coiled-coil region" evidence="1">
    <location>
        <begin position="177"/>
        <end position="243"/>
    </location>
</feature>
<feature type="compositionally biased region" description="Basic and acidic residues" evidence="2">
    <location>
        <begin position="16"/>
        <end position="32"/>
    </location>
</feature>
<feature type="compositionally biased region" description="Basic and acidic residues" evidence="2">
    <location>
        <begin position="287"/>
        <end position="297"/>
    </location>
</feature>
<feature type="compositionally biased region" description="Basic and acidic residues" evidence="2">
    <location>
        <begin position="1295"/>
        <end position="1313"/>
    </location>
</feature>
<dbReference type="PANTHER" id="PTHR23159:SF31">
    <property type="entry name" value="CENTROSOME-ASSOCIATED PROTEIN CEP250 ISOFORM X1"/>
    <property type="match status" value="1"/>
</dbReference>
<protein>
    <submittedName>
        <fullName evidence="3">Uncharacterized protein</fullName>
    </submittedName>
</protein>
<feature type="compositionally biased region" description="Polar residues" evidence="2">
    <location>
        <begin position="1284"/>
        <end position="1293"/>
    </location>
</feature>
<feature type="compositionally biased region" description="Polar residues" evidence="2">
    <location>
        <begin position="457"/>
        <end position="470"/>
    </location>
</feature>
<feature type="region of interest" description="Disordered" evidence="2">
    <location>
        <begin position="1"/>
        <end position="32"/>
    </location>
</feature>
<name>A0A0G4HQT3_9ALVE</name>
<feature type="region of interest" description="Disordered" evidence="2">
    <location>
        <begin position="128"/>
        <end position="177"/>
    </location>
</feature>
<sequence>MDRSDSQLLEQNSTQSRRESLNSEVPEGVRNELVEARQTIRRLQDELEDVRESGGMTRRAGARDEERSRLQIQSIDELSEKVETAEQRIKDLQEQLTEKTKQLLVARQEGEKKGAELKTALQQLEEKTRKISVLERQVSSMRAAEGNDSESHRSDARSDDGSENSVSARTEARSEYLDNMRSEVDRLNKELAETNKRHIEAEKIHERRQSTFQVTLQEKDEKVELLKQQLEQKESEVNHMKELMGGLSVPKSKASRRWSLLNEIVDATRRMSNLSNKAGSDGGSALRDSHPGSRDELAVSLPIPSRVSDSSVSHEDDDNASLVEEAVLTSESSCSSDDEESSRGSLKPVPVDDEEEEEGPPKKEPEGDATVRRIANETSTNKAAKRLSDSAAHQKSEKEKAELRKKLKDLQGRFEELKKKYDIARKALDREKKERQRLSAEVDRLRKELAELRSSQKALMNQSIASTTKNPFKRRASKKSVGAVSIAQSPVNNTTRAAERSSQQQQRQIEQTLQALLREEREAGGGEEDSQDLLGLPSLASLIDRIVNSELDQLGAEEADSLPPPPEPPLLPPVGMEEPATSSMNQTEEETDHLEDSGEGDTDEEGHNGGPPLPLSRPQILGGSNFYFEVSARTSRARPNPPPTLQNHLVCNLHLSPRTQSIPTEPLDRQTLDSFPLPPPSENRDFMPYYGATTQPPLSADTKPPANPVLKLQRVSSGRLKQPPPLTEENRRAISRGVTGVPSLSPPSKDHFRSMPNLLVPPTSTALPQNAADGRPTQGANGGMHVLTRVRSAELHPQPFPMYTHTLRRKVVQTPERHHSGVPNAFPNPFVPLPPAPVAPLTAPPPLHVPLGASPHNMSARSLHDHFTPPGRQHITGKPSLKPKNPSGDLAASPRILELPTWADVIALEVLSSNLRSLSPPGRPAASGVLSSGVIPSLVVPPVSPEAPLHPKKERTGPGLATADPRPRSPPPKSRNGNHNPGGLSAGPKGARQQNLQSGVGRRPTGSRHSAPTAGGPVSLRSLTRGAPAPVPTSSRGGPTTGAARLSSERDKKGAGVSQAGPQVKIQEARQPSGMGSARGGGAGAEGHGAPPISRKAVELQEKLQGRKETVPDGRSKQGSRSMGPSSRLPSRGASSNPPTSKQPSANKTPASKQRSPTGLSRQASASQPGTLRVQMHSFQGASPELSGRPTGVTTTKKATLSSFRTAESVVKTSAQPPNSNPIRGAPPTSSSTAATGGPGQQRTTALRSTTEQPTGTGDMGPTRALKGGPRKANSRVSYPPATQPSGISSSGVRTKKDRERKGATPVQDRERGPSGASPSVRLQDSAGPSVLGRSGQPVVMRGGGGRERTVGAPPSSVGAAKGRGVEDTAPFSARGPGSARQQGMPGPSGQVMQLPREAHGDQLSDRNVSRRESAVAPARRGLLAVLLPSYAGGSPFYANMQRTRGTQLREVSIRAAGTG</sequence>
<feature type="region of interest" description="Disordered" evidence="2">
    <location>
        <begin position="457"/>
        <end position="535"/>
    </location>
</feature>
<dbReference type="PANTHER" id="PTHR23159">
    <property type="entry name" value="CENTROSOMAL PROTEIN 2"/>
    <property type="match status" value="1"/>
</dbReference>
<reference evidence="3" key="1">
    <citation type="submission" date="2014-11" db="EMBL/GenBank/DDBJ databases">
        <authorList>
            <person name="Otto D Thomas"/>
            <person name="Naeem Raeece"/>
        </authorList>
    </citation>
    <scope>NUCLEOTIDE SEQUENCE</scope>
</reference>
<feature type="compositionally biased region" description="Gly residues" evidence="2">
    <location>
        <begin position="1077"/>
        <end position="1087"/>
    </location>
</feature>
<proteinExistence type="predicted"/>
<feature type="compositionally biased region" description="Basic and acidic residues" evidence="2">
    <location>
        <begin position="1397"/>
        <end position="1413"/>
    </location>
</feature>
<evidence type="ECO:0000256" key="1">
    <source>
        <dbReference type="SAM" id="Coils"/>
    </source>
</evidence>
<feature type="region of interest" description="Disordered" evidence="2">
    <location>
        <begin position="942"/>
        <end position="1413"/>
    </location>
</feature>
<feature type="compositionally biased region" description="Pro residues" evidence="2">
    <location>
        <begin position="562"/>
        <end position="572"/>
    </location>
</feature>
<evidence type="ECO:0000313" key="3">
    <source>
        <dbReference type="EMBL" id="CEM46619.1"/>
    </source>
</evidence>
<feature type="compositionally biased region" description="Basic and acidic residues" evidence="2">
    <location>
        <begin position="386"/>
        <end position="402"/>
    </location>
</feature>
<feature type="region of interest" description="Disordered" evidence="2">
    <location>
        <begin position="551"/>
        <end position="621"/>
    </location>
</feature>
<feature type="compositionally biased region" description="Polar residues" evidence="2">
    <location>
        <begin position="1117"/>
        <end position="1170"/>
    </location>
</feature>
<dbReference type="EMBL" id="CDMZ01003503">
    <property type="protein sequence ID" value="CEM46619.1"/>
    <property type="molecule type" value="Genomic_DNA"/>
</dbReference>
<feature type="compositionally biased region" description="Basic and acidic residues" evidence="2">
    <location>
        <begin position="1096"/>
        <end position="1116"/>
    </location>
</feature>
<organism evidence="3">
    <name type="scientific">Chromera velia CCMP2878</name>
    <dbReference type="NCBI Taxonomy" id="1169474"/>
    <lineage>
        <taxon>Eukaryota</taxon>
        <taxon>Sar</taxon>
        <taxon>Alveolata</taxon>
        <taxon>Colpodellida</taxon>
        <taxon>Chromeraceae</taxon>
        <taxon>Chromera</taxon>
    </lineage>
</organism>
<feature type="compositionally biased region" description="Polar residues" evidence="2">
    <location>
        <begin position="1"/>
        <end position="15"/>
    </location>
</feature>
<feature type="region of interest" description="Disordered" evidence="2">
    <location>
        <begin position="861"/>
        <end position="889"/>
    </location>
</feature>
<feature type="compositionally biased region" description="Polar residues" evidence="2">
    <location>
        <begin position="1192"/>
        <end position="1256"/>
    </location>
</feature>
<feature type="compositionally biased region" description="Basic and acidic residues" evidence="2">
    <location>
        <begin position="149"/>
        <end position="160"/>
    </location>
</feature>
<gene>
    <name evidence="3" type="ORF">Cvel_1258</name>
</gene>